<dbReference type="PROSITE" id="PS51186">
    <property type="entry name" value="GNAT"/>
    <property type="match status" value="1"/>
</dbReference>
<organism evidence="2">
    <name type="scientific">Providencia stuartii</name>
    <dbReference type="NCBI Taxonomy" id="588"/>
    <lineage>
        <taxon>Bacteria</taxon>
        <taxon>Pseudomonadati</taxon>
        <taxon>Pseudomonadota</taxon>
        <taxon>Gammaproteobacteria</taxon>
        <taxon>Enterobacterales</taxon>
        <taxon>Morganellaceae</taxon>
        <taxon>Providencia</taxon>
    </lineage>
</organism>
<dbReference type="AlphaFoldDB" id="A0AAI9I215"/>
<dbReference type="EMBL" id="AAZDVE040000029">
    <property type="protein sequence ID" value="EMP9434125.1"/>
    <property type="molecule type" value="Genomic_DNA"/>
</dbReference>
<dbReference type="PANTHER" id="PTHR43792:SF1">
    <property type="entry name" value="N-ACETYLTRANSFERASE DOMAIN-CONTAINING PROTEIN"/>
    <property type="match status" value="1"/>
</dbReference>
<protein>
    <submittedName>
        <fullName evidence="2">GNAT family N-acetyltransferase</fullName>
    </submittedName>
</protein>
<dbReference type="InterPro" id="IPR016181">
    <property type="entry name" value="Acyl_CoA_acyltransferase"/>
</dbReference>
<dbReference type="SUPFAM" id="SSF55729">
    <property type="entry name" value="Acyl-CoA N-acyltransferases (Nat)"/>
    <property type="match status" value="1"/>
</dbReference>
<dbReference type="RefSeq" id="WP_154624638.1">
    <property type="nucleotide sequence ID" value="NZ_JADSTC010000001.1"/>
</dbReference>
<dbReference type="Pfam" id="PF13302">
    <property type="entry name" value="Acetyltransf_3"/>
    <property type="match status" value="1"/>
</dbReference>
<dbReference type="InterPro" id="IPR000182">
    <property type="entry name" value="GNAT_dom"/>
</dbReference>
<sequence>MSIITLETPRLLLRGWTEQDKALFFEMNSSPEVMRYFPFVLNKSQSDHFMDTIMARFASQGGWGLWAVELKSTHELIGFVGLNIPEYQFPFSPCTEIGWRLRPQYWRQGYTIEAAQAAIQFAFNQLKLNEIVAFTAVANTPSEGVMKKLGMTKDPENFAHPALPEGHWLQEHVLYRLQNPYLSN</sequence>
<dbReference type="InterPro" id="IPR051531">
    <property type="entry name" value="N-acetyltransferase"/>
</dbReference>
<proteinExistence type="predicted"/>
<evidence type="ECO:0000259" key="1">
    <source>
        <dbReference type="PROSITE" id="PS51186"/>
    </source>
</evidence>
<accession>A0AAI9I215</accession>
<reference evidence="2" key="1">
    <citation type="submission" date="2024-02" db="EMBL/GenBank/DDBJ databases">
        <authorList>
            <consortium name="Clinical and Environmental Microbiology Branch: Whole genome sequencing antimicrobial resistance pathogens in the healthcare setting"/>
        </authorList>
    </citation>
    <scope>NUCLEOTIDE SEQUENCE</scope>
    <source>
        <strain evidence="2">2020GO-00142</strain>
    </source>
</reference>
<dbReference type="Gene3D" id="3.40.630.30">
    <property type="match status" value="1"/>
</dbReference>
<gene>
    <name evidence="2" type="ORF">JRA39_003219</name>
</gene>
<feature type="domain" description="N-acetyltransferase" evidence="1">
    <location>
        <begin position="11"/>
        <end position="170"/>
    </location>
</feature>
<comment type="caution">
    <text evidence="2">The sequence shown here is derived from an EMBL/GenBank/DDBJ whole genome shotgun (WGS) entry which is preliminary data.</text>
</comment>
<dbReference type="PANTHER" id="PTHR43792">
    <property type="entry name" value="GNAT FAMILY, PUTATIVE (AFU_ORTHOLOGUE AFUA_3G00765)-RELATED-RELATED"/>
    <property type="match status" value="1"/>
</dbReference>
<name>A0AAI9I215_PROST</name>
<evidence type="ECO:0000313" key="2">
    <source>
        <dbReference type="EMBL" id="EMP9434125.1"/>
    </source>
</evidence>
<dbReference type="GO" id="GO:0016747">
    <property type="term" value="F:acyltransferase activity, transferring groups other than amino-acyl groups"/>
    <property type="evidence" value="ECO:0007669"/>
    <property type="project" value="InterPro"/>
</dbReference>